<sequence>MSVFIDGRPVPHPGQFSSRTKRVLPFVDGGHYWLQWAIDSHEHRYAFADEGAMLEGVQQGLHGSRMAWLPHAGLQVSPVKLLSLHTDELEALRQLESSPPSNLLSNEVQSVLVRHGLLSNKELGAYRPFLAAVGAGDAPLLQQLDFRESLALYQLAQEQGGHNPPSEAQAEAARFALQHARRPIEFADYFRFYLRAHRPGGNSDLRLERATHALQTLLPMLFGYLDGPQLSHLPSPEQVRAAIAETLAANRHIGYARISLAAQQVAMFLGDGGGLQLDGERWREAARRQLRSAQAFLDNHPVSRGQLGQDGASVLFAIDGSKEQARIQVEDNVITLQDYRRTRRFAEDEAEIGYQADAAATAALASAAGVAVNAGRQAARQQAQKILADAQAALRHILGERNDGSSSPAPEGVPAMTFPIPPSPFPTPDRPGGKTPMQIAQELADAAMAASEEGIRQAMMVSQQAVEAAAEAARRADEAAEEAVRRAAEANAR</sequence>
<protein>
    <submittedName>
        <fullName evidence="3">Uncharacterized protein</fullName>
    </submittedName>
</protein>
<keyword evidence="1" id="KW-0175">Coiled coil</keyword>
<feature type="coiled-coil region" evidence="1">
    <location>
        <begin position="462"/>
        <end position="493"/>
    </location>
</feature>
<accession>A0AA36DR52</accession>
<dbReference type="Proteomes" id="UP001176961">
    <property type="component" value="Unassembled WGS sequence"/>
</dbReference>
<proteinExistence type="predicted"/>
<evidence type="ECO:0000256" key="1">
    <source>
        <dbReference type="SAM" id="Coils"/>
    </source>
</evidence>
<feature type="compositionally biased region" description="Pro residues" evidence="2">
    <location>
        <begin position="419"/>
        <end position="429"/>
    </location>
</feature>
<keyword evidence="4" id="KW-1185">Reference proteome</keyword>
<organism evidence="3 4">
    <name type="scientific">Cylicocyclus nassatus</name>
    <name type="common">Nematode worm</name>
    <dbReference type="NCBI Taxonomy" id="53992"/>
    <lineage>
        <taxon>Eukaryota</taxon>
        <taxon>Metazoa</taxon>
        <taxon>Ecdysozoa</taxon>
        <taxon>Nematoda</taxon>
        <taxon>Chromadorea</taxon>
        <taxon>Rhabditida</taxon>
        <taxon>Rhabditina</taxon>
        <taxon>Rhabditomorpha</taxon>
        <taxon>Strongyloidea</taxon>
        <taxon>Strongylidae</taxon>
        <taxon>Cylicocyclus</taxon>
    </lineage>
</organism>
<evidence type="ECO:0000313" key="4">
    <source>
        <dbReference type="Proteomes" id="UP001176961"/>
    </source>
</evidence>
<feature type="region of interest" description="Disordered" evidence="2">
    <location>
        <begin position="400"/>
        <end position="436"/>
    </location>
</feature>
<gene>
    <name evidence="3" type="ORF">CYNAS_LOCUS4225</name>
</gene>
<reference evidence="3" key="1">
    <citation type="submission" date="2023-07" db="EMBL/GenBank/DDBJ databases">
        <authorList>
            <consortium name="CYATHOMIX"/>
        </authorList>
    </citation>
    <scope>NUCLEOTIDE SEQUENCE</scope>
    <source>
        <strain evidence="3">N/A</strain>
    </source>
</reference>
<dbReference type="AlphaFoldDB" id="A0AA36DR52"/>
<evidence type="ECO:0000256" key="2">
    <source>
        <dbReference type="SAM" id="MobiDB-lite"/>
    </source>
</evidence>
<comment type="caution">
    <text evidence="3">The sequence shown here is derived from an EMBL/GenBank/DDBJ whole genome shotgun (WGS) entry which is preliminary data.</text>
</comment>
<dbReference type="EMBL" id="CATQJL010000036">
    <property type="protein sequence ID" value="CAJ0592242.1"/>
    <property type="molecule type" value="Genomic_DNA"/>
</dbReference>
<name>A0AA36DR52_CYLNA</name>
<evidence type="ECO:0000313" key="3">
    <source>
        <dbReference type="EMBL" id="CAJ0592242.1"/>
    </source>
</evidence>